<evidence type="ECO:0000313" key="1">
    <source>
        <dbReference type="EMBL" id="EQB61237.1"/>
    </source>
</evidence>
<dbReference type="AlphaFoldDB" id="T0L0Z7"/>
<dbReference type="EMBL" id="KE647164">
    <property type="protein sequence ID" value="EQB61237.1"/>
    <property type="molecule type" value="Genomic_DNA"/>
</dbReference>
<reference evidence="1 2" key="1">
    <citation type="journal article" date="2013" name="BMC Genomics">
        <title>Genome sequencing and comparative genomics of honey bee microsporidia, Nosema apis reveal novel insights into host-parasite interactions.</title>
        <authorList>
            <person name="Chen Yp."/>
            <person name="Pettis J.S."/>
            <person name="Zhao Y."/>
            <person name="Liu X."/>
            <person name="Tallon L.J."/>
            <person name="Sadzewicz L.D."/>
            <person name="Li R."/>
            <person name="Zheng H."/>
            <person name="Huang S."/>
            <person name="Zhang X."/>
            <person name="Hamilton M.C."/>
            <person name="Pernal S.F."/>
            <person name="Melathopoulos A.P."/>
            <person name="Yan X."/>
            <person name="Evans J.D."/>
        </authorList>
    </citation>
    <scope>NUCLEOTIDE SEQUENCE [LARGE SCALE GENOMIC DNA]</scope>
    <source>
        <strain evidence="1 2">BRL 01</strain>
    </source>
</reference>
<sequence>MNEDINEFIKRNISKEKNKGNVESKDKLLNEITKNVENINIVKSDCRSYNSDPKNDELNVPVVDETHFSSNAENIVDKKRYVKEKFEDIEKKDDNTNLDSTIFLSKNTSEINEDIKNFGDKDDQELKNSEVMLDRVIDFLDIERGENSKSKKEILMFLSEKNLKKYENKTNDDSNDSINVRCNEIFISKESEIQNVKGEDENINEISVITVVEKDEDTKLVDGTMITEFQEEKNICPSDDQIYTHEEDQNLNFSTHKKMFKAIEDAHYKINTVLQEYYNYLYSYVENSNKLISDTLDNIVFTNFEEDSKLAKDCLSDTLFEINHSLVKFIKKVEMDLLLHLLD</sequence>
<evidence type="ECO:0000313" key="2">
    <source>
        <dbReference type="Proteomes" id="UP000053780"/>
    </source>
</evidence>
<keyword evidence="2" id="KW-1185">Reference proteome</keyword>
<dbReference type="HOGENOM" id="CLU_809154_0_0_1"/>
<protein>
    <submittedName>
        <fullName evidence="1">Uncharacterized protein</fullName>
    </submittedName>
</protein>
<dbReference type="VEuPathDB" id="MicrosporidiaDB:NAPIS_ORF01218"/>
<accession>T0L0Z7</accession>
<dbReference type="Proteomes" id="UP000053780">
    <property type="component" value="Unassembled WGS sequence"/>
</dbReference>
<organism evidence="1 2">
    <name type="scientific">Vairimorpha apis BRL 01</name>
    <dbReference type="NCBI Taxonomy" id="1037528"/>
    <lineage>
        <taxon>Eukaryota</taxon>
        <taxon>Fungi</taxon>
        <taxon>Fungi incertae sedis</taxon>
        <taxon>Microsporidia</taxon>
        <taxon>Nosematidae</taxon>
        <taxon>Vairimorpha</taxon>
    </lineage>
</organism>
<proteinExistence type="predicted"/>
<gene>
    <name evidence="1" type="ORF">NAPIS_ORF01218</name>
</gene>
<name>T0L0Z7_9MICR</name>